<sequence length="329" mass="35160">MSESSGSVRVAADAPQRNGHSRGSRFGSWQEHHRWSAGSSLRRLASRPLGSLLTIAVMGLALALPLAFYLLLGNVQQLGQALGQSQSISVFLQPGQGASQAQLLVKQIGDRPELAAVSVKTPQQGMDELAKMQGFSGALQTLDDNPLPYVLQLQPRDGITAQALEQLVVDVRGMRGVELVQDSGTWRQRLDALLGVGNRVVLVLASLLALAALLVVGNTVRVDIASRSEEISVLLLVGASGAFIRRPYLYAGIWYGLFSGVLAACVAVLIEWTLAAPVARLSHAYDDRLQVGGLPAWLLLAVPLVAAALGWLGARLVSAWQLRKAGWER</sequence>
<accession>A0AAU7QPB8</accession>
<evidence type="ECO:0000256" key="10">
    <source>
        <dbReference type="ARBA" id="ARBA00023136"/>
    </source>
</evidence>
<comment type="function">
    <text evidence="12">Part of the ABC transporter FtsEX involved in cellular division.</text>
</comment>
<dbReference type="PANTHER" id="PTHR47755:SF1">
    <property type="entry name" value="CELL DIVISION PROTEIN FTSX"/>
    <property type="match status" value="1"/>
</dbReference>
<dbReference type="InterPro" id="IPR040690">
    <property type="entry name" value="FtsX_ECD"/>
</dbReference>
<keyword evidence="5 12" id="KW-1003">Cell membrane</keyword>
<evidence type="ECO:0000256" key="6">
    <source>
        <dbReference type="ARBA" id="ARBA00022519"/>
    </source>
</evidence>
<evidence type="ECO:0000256" key="8">
    <source>
        <dbReference type="ARBA" id="ARBA00022692"/>
    </source>
</evidence>
<dbReference type="PANTHER" id="PTHR47755">
    <property type="entry name" value="CELL DIVISION PROTEIN FTSX"/>
    <property type="match status" value="1"/>
</dbReference>
<evidence type="ECO:0000256" key="3">
    <source>
        <dbReference type="ARBA" id="ARBA00011160"/>
    </source>
</evidence>
<feature type="transmembrane region" description="Helical" evidence="14">
    <location>
        <begin position="253"/>
        <end position="274"/>
    </location>
</feature>
<comment type="subcellular location">
    <subcellularLocation>
        <location evidence="1">Cell inner membrane</location>
        <topology evidence="1">Multi-pass membrane protein</topology>
    </subcellularLocation>
</comment>
<feature type="transmembrane region" description="Helical" evidence="14">
    <location>
        <begin position="49"/>
        <end position="72"/>
    </location>
</feature>
<gene>
    <name evidence="17" type="primary">ftsX</name>
    <name evidence="17" type="ORF">ABNK63_02075</name>
</gene>
<evidence type="ECO:0000256" key="12">
    <source>
        <dbReference type="PIRNR" id="PIRNR003097"/>
    </source>
</evidence>
<feature type="domain" description="FtsX extracellular" evidence="16">
    <location>
        <begin position="87"/>
        <end position="180"/>
    </location>
</feature>
<feature type="transmembrane region" description="Helical" evidence="14">
    <location>
        <begin position="294"/>
        <end position="314"/>
    </location>
</feature>
<evidence type="ECO:0000256" key="2">
    <source>
        <dbReference type="ARBA" id="ARBA00007379"/>
    </source>
</evidence>
<protein>
    <recommendedName>
        <fullName evidence="4 12">Cell division protein FtsX</fullName>
    </recommendedName>
</protein>
<evidence type="ECO:0000256" key="9">
    <source>
        <dbReference type="ARBA" id="ARBA00022989"/>
    </source>
</evidence>
<keyword evidence="8 14" id="KW-0812">Transmembrane</keyword>
<keyword evidence="10 12" id="KW-0472">Membrane</keyword>
<comment type="similarity">
    <text evidence="2 12">Belongs to the ABC-4 integral membrane protein family. FtsX subfamily.</text>
</comment>
<dbReference type="InterPro" id="IPR004513">
    <property type="entry name" value="FtsX"/>
</dbReference>
<dbReference type="NCBIfam" id="TIGR00439">
    <property type="entry name" value="FtsX_Gneg"/>
    <property type="match status" value="1"/>
</dbReference>
<feature type="transmembrane region" description="Helical" evidence="14">
    <location>
        <begin position="200"/>
        <end position="220"/>
    </location>
</feature>
<dbReference type="AlphaFoldDB" id="A0AAU7QPB8"/>
<dbReference type="Gene3D" id="3.30.70.3040">
    <property type="match status" value="1"/>
</dbReference>
<feature type="region of interest" description="Disordered" evidence="13">
    <location>
        <begin position="1"/>
        <end position="29"/>
    </location>
</feature>
<evidence type="ECO:0000256" key="4">
    <source>
        <dbReference type="ARBA" id="ARBA00021907"/>
    </source>
</evidence>
<feature type="domain" description="ABC3 transporter permease C-terminal" evidence="15">
    <location>
        <begin position="203"/>
        <end position="313"/>
    </location>
</feature>
<dbReference type="PIRSF" id="PIRSF003097">
    <property type="entry name" value="FtsX"/>
    <property type="match status" value="1"/>
</dbReference>
<evidence type="ECO:0000256" key="14">
    <source>
        <dbReference type="SAM" id="Phobius"/>
    </source>
</evidence>
<keyword evidence="9 14" id="KW-1133">Transmembrane helix</keyword>
<evidence type="ECO:0000256" key="11">
    <source>
        <dbReference type="ARBA" id="ARBA00023306"/>
    </source>
</evidence>
<dbReference type="InterPro" id="IPR003838">
    <property type="entry name" value="ABC3_permease_C"/>
</dbReference>
<evidence type="ECO:0000256" key="1">
    <source>
        <dbReference type="ARBA" id="ARBA00004429"/>
    </source>
</evidence>
<evidence type="ECO:0000259" key="15">
    <source>
        <dbReference type="Pfam" id="PF02687"/>
    </source>
</evidence>
<proteinExistence type="inferred from homology"/>
<evidence type="ECO:0000256" key="5">
    <source>
        <dbReference type="ARBA" id="ARBA00022475"/>
    </source>
</evidence>
<comment type="subunit">
    <text evidence="3">Forms a membrane-associated complex with FtsE.</text>
</comment>
<keyword evidence="11 12" id="KW-0131">Cell cycle</keyword>
<evidence type="ECO:0000256" key="13">
    <source>
        <dbReference type="SAM" id="MobiDB-lite"/>
    </source>
</evidence>
<evidence type="ECO:0000256" key="7">
    <source>
        <dbReference type="ARBA" id="ARBA00022618"/>
    </source>
</evidence>
<dbReference type="GO" id="GO:0005886">
    <property type="term" value="C:plasma membrane"/>
    <property type="evidence" value="ECO:0007669"/>
    <property type="project" value="UniProtKB-SubCell"/>
</dbReference>
<keyword evidence="6 12" id="KW-0997">Cell inner membrane</keyword>
<evidence type="ECO:0000313" key="17">
    <source>
        <dbReference type="EMBL" id="XBS90453.1"/>
    </source>
</evidence>
<evidence type="ECO:0000259" key="16">
    <source>
        <dbReference type="Pfam" id="PF18075"/>
    </source>
</evidence>
<name>A0AAU7QPB8_9GAMM</name>
<dbReference type="EMBL" id="CP157948">
    <property type="protein sequence ID" value="XBS90453.1"/>
    <property type="molecule type" value="Genomic_DNA"/>
</dbReference>
<keyword evidence="7 12" id="KW-0132">Cell division</keyword>
<dbReference type="Pfam" id="PF18075">
    <property type="entry name" value="FtsX_ECD"/>
    <property type="match status" value="1"/>
</dbReference>
<dbReference type="InterPro" id="IPR047590">
    <property type="entry name" value="FtsX_proteobact-type"/>
</dbReference>
<dbReference type="RefSeq" id="WP_350016558.1">
    <property type="nucleotide sequence ID" value="NZ_CP157948.1"/>
</dbReference>
<dbReference type="GO" id="GO:0051301">
    <property type="term" value="P:cell division"/>
    <property type="evidence" value="ECO:0007669"/>
    <property type="project" value="UniProtKB-KW"/>
</dbReference>
<dbReference type="Pfam" id="PF02687">
    <property type="entry name" value="FtsX"/>
    <property type="match status" value="1"/>
</dbReference>
<reference evidence="17" key="1">
    <citation type="submission" date="2024-06" db="EMBL/GenBank/DDBJ databases">
        <authorList>
            <person name="Sun Y."/>
        </authorList>
    </citation>
    <scope>NUCLEOTIDE SEQUENCE</scope>
    <source>
        <strain evidence="17">IGA1.0</strain>
    </source>
</reference>
<dbReference type="GO" id="GO:0032153">
    <property type="term" value="C:cell division site"/>
    <property type="evidence" value="ECO:0007669"/>
    <property type="project" value="TreeGrafter"/>
</dbReference>
<organism evidence="17">
    <name type="scientific">Rhodanobacter sp. IGA1.0</name>
    <dbReference type="NCBI Taxonomy" id="3158582"/>
    <lineage>
        <taxon>Bacteria</taxon>
        <taxon>Pseudomonadati</taxon>
        <taxon>Pseudomonadota</taxon>
        <taxon>Gammaproteobacteria</taxon>
        <taxon>Lysobacterales</taxon>
        <taxon>Rhodanobacteraceae</taxon>
        <taxon>Rhodanobacter</taxon>
    </lineage>
</organism>